<feature type="domain" description="MvaT DNA-binding" evidence="1">
    <location>
        <begin position="83"/>
        <end position="119"/>
    </location>
</feature>
<sequence>MSRLAEFRALEQQLAAQLAELETLKNDDGLKREIQFEQKLRDLLGEYGYSLRNIVAILEPQSNSRRAPAAAETKSTRKARAVKVYKNPHSGEVVETKGGNHKVLKEWKAEYGSDTVESWLAQ</sequence>
<dbReference type="EMBL" id="NQKI01000082">
    <property type="protein sequence ID" value="OZY57264.1"/>
    <property type="molecule type" value="Genomic_DNA"/>
</dbReference>
<comment type="caution">
    <text evidence="2">The sequence shown here is derived from an EMBL/GenBank/DDBJ whole genome shotgun (WGS) entry which is preliminary data.</text>
</comment>
<dbReference type="InterPro" id="IPR035616">
    <property type="entry name" value="MvaT_DBD"/>
</dbReference>
<dbReference type="Proteomes" id="UP000215788">
    <property type="component" value="Unassembled WGS sequence"/>
</dbReference>
<reference evidence="2 3" key="1">
    <citation type="submission" date="2017-08" db="EMBL/GenBank/DDBJ databases">
        <title>Genomic and metabolic characterisation of spoilage-associated Pseudomonas species.</title>
        <authorList>
            <person name="Stanborough T."/>
            <person name="Fegan N."/>
            <person name="Powell S.M."/>
            <person name="Singh T."/>
            <person name="Tamplin M.L."/>
            <person name="Chandry P.S."/>
        </authorList>
    </citation>
    <scope>NUCLEOTIDE SEQUENCE [LARGE SCALE GENOMIC DNA]</scope>
    <source>
        <strain evidence="2 3">L1802</strain>
    </source>
</reference>
<protein>
    <submittedName>
        <fullName evidence="2">Transcriptional regulator</fullName>
    </submittedName>
</protein>
<dbReference type="OrthoDB" id="6367018at2"/>
<accession>A0A266N438</accession>
<organism evidence="2 3">
    <name type="scientific">Pseudomonas lundensis</name>
    <dbReference type="NCBI Taxonomy" id="86185"/>
    <lineage>
        <taxon>Bacteria</taxon>
        <taxon>Pseudomonadati</taxon>
        <taxon>Pseudomonadota</taxon>
        <taxon>Gammaproteobacteria</taxon>
        <taxon>Pseudomonadales</taxon>
        <taxon>Pseudomonadaceae</taxon>
        <taxon>Pseudomonas</taxon>
    </lineage>
</organism>
<gene>
    <name evidence="2" type="ORF">CJF39_22490</name>
</gene>
<evidence type="ECO:0000313" key="2">
    <source>
        <dbReference type="EMBL" id="OZY57264.1"/>
    </source>
</evidence>
<dbReference type="AlphaFoldDB" id="A0A266N438"/>
<name>A0A266N438_9PSED</name>
<evidence type="ECO:0000259" key="1">
    <source>
        <dbReference type="Pfam" id="PF22055"/>
    </source>
</evidence>
<dbReference type="NCBIfam" id="NF041859">
    <property type="entry name" value="silencer_MvaTU"/>
    <property type="match status" value="1"/>
</dbReference>
<proteinExistence type="predicted"/>
<dbReference type="Pfam" id="PF22055">
    <property type="entry name" value="MvaT_DBD"/>
    <property type="match status" value="1"/>
</dbReference>
<evidence type="ECO:0000313" key="3">
    <source>
        <dbReference type="Proteomes" id="UP000215788"/>
    </source>
</evidence>
<dbReference type="CDD" id="cd16170">
    <property type="entry name" value="MvaT_DBD"/>
    <property type="match status" value="1"/>
</dbReference>
<dbReference type="RefSeq" id="WP_094995366.1">
    <property type="nucleotide sequence ID" value="NZ_NQKI01000082.1"/>
</dbReference>